<keyword evidence="3" id="KW-0812">Transmembrane</keyword>
<protein>
    <submittedName>
        <fullName evidence="4">Uncharacterized protein</fullName>
    </submittedName>
</protein>
<dbReference type="AlphaFoldDB" id="A0A6A3CR32"/>
<accession>A0A6A3CR32</accession>
<proteinExistence type="predicted"/>
<evidence type="ECO:0000256" key="2">
    <source>
        <dbReference type="SAM" id="MobiDB-lite"/>
    </source>
</evidence>
<reference evidence="4" key="1">
    <citation type="submission" date="2019-09" db="EMBL/GenBank/DDBJ databases">
        <title>Draft genome information of white flower Hibiscus syriacus.</title>
        <authorList>
            <person name="Kim Y.-M."/>
        </authorList>
    </citation>
    <scope>NUCLEOTIDE SEQUENCE [LARGE SCALE GENOMIC DNA]</scope>
    <source>
        <strain evidence="4">YM2019G1</strain>
    </source>
</reference>
<dbReference type="PANTHER" id="PTHR34775:SF4">
    <property type="entry name" value="TRANSMEMBRANE PROTEIN"/>
    <property type="match status" value="1"/>
</dbReference>
<name>A0A6A3CR32_HIBSY</name>
<dbReference type="PANTHER" id="PTHR34775">
    <property type="entry name" value="TRANSMEMBRANE PROTEIN"/>
    <property type="match status" value="1"/>
</dbReference>
<evidence type="ECO:0000256" key="1">
    <source>
        <dbReference type="SAM" id="Coils"/>
    </source>
</evidence>
<organism evidence="4 5">
    <name type="scientific">Hibiscus syriacus</name>
    <name type="common">Rose of Sharon</name>
    <dbReference type="NCBI Taxonomy" id="106335"/>
    <lineage>
        <taxon>Eukaryota</taxon>
        <taxon>Viridiplantae</taxon>
        <taxon>Streptophyta</taxon>
        <taxon>Embryophyta</taxon>
        <taxon>Tracheophyta</taxon>
        <taxon>Spermatophyta</taxon>
        <taxon>Magnoliopsida</taxon>
        <taxon>eudicotyledons</taxon>
        <taxon>Gunneridae</taxon>
        <taxon>Pentapetalae</taxon>
        <taxon>rosids</taxon>
        <taxon>malvids</taxon>
        <taxon>Malvales</taxon>
        <taxon>Malvaceae</taxon>
        <taxon>Malvoideae</taxon>
        <taxon>Hibiscus</taxon>
    </lineage>
</organism>
<feature type="coiled-coil region" evidence="1">
    <location>
        <begin position="412"/>
        <end position="439"/>
    </location>
</feature>
<comment type="caution">
    <text evidence="4">The sequence shown here is derived from an EMBL/GenBank/DDBJ whole genome shotgun (WGS) entry which is preliminary data.</text>
</comment>
<gene>
    <name evidence="4" type="ORF">F3Y22_tig00003507pilonHSYRG00199</name>
</gene>
<feature type="transmembrane region" description="Helical" evidence="3">
    <location>
        <begin position="276"/>
        <end position="298"/>
    </location>
</feature>
<keyword evidence="3" id="KW-0472">Membrane</keyword>
<feature type="compositionally biased region" description="Basic and acidic residues" evidence="2">
    <location>
        <begin position="80"/>
        <end position="90"/>
    </location>
</feature>
<keyword evidence="1" id="KW-0175">Coiled coil</keyword>
<dbReference type="EMBL" id="VEPZ02000224">
    <property type="protein sequence ID" value="KAE8729618.1"/>
    <property type="molecule type" value="Genomic_DNA"/>
</dbReference>
<feature type="region of interest" description="Disordered" evidence="2">
    <location>
        <begin position="38"/>
        <end position="108"/>
    </location>
</feature>
<keyword evidence="3" id="KW-1133">Transmembrane helix</keyword>
<keyword evidence="5" id="KW-1185">Reference proteome</keyword>
<dbReference type="Proteomes" id="UP000436088">
    <property type="component" value="Unassembled WGS sequence"/>
</dbReference>
<evidence type="ECO:0000313" key="5">
    <source>
        <dbReference type="Proteomes" id="UP000436088"/>
    </source>
</evidence>
<evidence type="ECO:0000256" key="3">
    <source>
        <dbReference type="SAM" id="Phobius"/>
    </source>
</evidence>
<sequence length="677" mass="76102">MASPAKTTSSSSSITWRTNSIMKKYELCDLTRRSFSGNPFTKPVVITNPRAFNPKTAANSPSDFPRRHSTGRGSVDSLSDLDKENSKDQIPKPTRLRSPAPSKGTKNFMAPTISAASKINASPRKKVLVERNEPARSSVSFSDIKGLTMEDKESTPEVALKQKKTGYKQNNVEVPHELQSNNHEYMEYLEGNVDDSLMETFPEEKGSVLAPRDADPLMLPYDPKMNYLSPRPQFLHYRPNHRIELYRERDCKQLEECFTTESSSSTDITEETQSKFIALLLVLAFAYLSVLAANSSAFTSNLEELSLLNFHVPPEVTGFAKVKFELLARNLQHWSTNFSSYVSSTVFSSREVGARNLQHWSTNFSSYVSSTVFSSREVGFEYANLSRVLEPVSERDDGSELFENKYYGKIEADKAVDEYEQLEDQKDEFLKNLELVSEEESDADEDEEQKNEDFKILGLISEEETLSVEQGIGAEMIELDQLEAGSNVNPEDHPSMIIPQATETMFPEEDSTRSSQNSIGDSTINSPADRFLAENTTNFALLVLCLIAASALIYTKRGKLSTPLASVPVKQRRSSMNWQADTDIASESCPSYMSSCCSKGLKEPNKYQSQERKTRKTIGENLWVHQIPLWFCPPTAVLPHKIRCLASMEEEMMLLLQSGVRAESGTKSFLHDDCICW</sequence>
<evidence type="ECO:0000313" key="4">
    <source>
        <dbReference type="EMBL" id="KAE8729618.1"/>
    </source>
</evidence>